<evidence type="ECO:0000313" key="2">
    <source>
        <dbReference type="Proteomes" id="UP001157502"/>
    </source>
</evidence>
<accession>A0ACC2F3E2</accession>
<keyword evidence="2" id="KW-1185">Reference proteome</keyword>
<comment type="caution">
    <text evidence="1">The sequence shown here is derived from an EMBL/GenBank/DDBJ whole genome shotgun (WGS) entry which is preliminary data.</text>
</comment>
<name>A0ACC2F3E2_DALPE</name>
<gene>
    <name evidence="1" type="ORF">DPEC_G00344960</name>
</gene>
<reference evidence="1" key="1">
    <citation type="submission" date="2021-05" db="EMBL/GenBank/DDBJ databases">
        <authorList>
            <person name="Pan Q."/>
            <person name="Jouanno E."/>
            <person name="Zahm M."/>
            <person name="Klopp C."/>
            <person name="Cabau C."/>
            <person name="Louis A."/>
            <person name="Berthelot C."/>
            <person name="Parey E."/>
            <person name="Roest Crollius H."/>
            <person name="Montfort J."/>
            <person name="Robinson-Rechavi M."/>
            <person name="Bouchez O."/>
            <person name="Lampietro C."/>
            <person name="Lopez Roques C."/>
            <person name="Donnadieu C."/>
            <person name="Postlethwait J."/>
            <person name="Bobe J."/>
            <person name="Dillon D."/>
            <person name="Chandos A."/>
            <person name="von Hippel F."/>
            <person name="Guiguen Y."/>
        </authorList>
    </citation>
    <scope>NUCLEOTIDE SEQUENCE</scope>
    <source>
        <strain evidence="1">YG-Jan2019</strain>
    </source>
</reference>
<organism evidence="1 2">
    <name type="scientific">Dallia pectoralis</name>
    <name type="common">Alaska blackfish</name>
    <dbReference type="NCBI Taxonomy" id="75939"/>
    <lineage>
        <taxon>Eukaryota</taxon>
        <taxon>Metazoa</taxon>
        <taxon>Chordata</taxon>
        <taxon>Craniata</taxon>
        <taxon>Vertebrata</taxon>
        <taxon>Euteleostomi</taxon>
        <taxon>Actinopterygii</taxon>
        <taxon>Neopterygii</taxon>
        <taxon>Teleostei</taxon>
        <taxon>Protacanthopterygii</taxon>
        <taxon>Esociformes</taxon>
        <taxon>Umbridae</taxon>
        <taxon>Dallia</taxon>
    </lineage>
</organism>
<protein>
    <submittedName>
        <fullName evidence="1">Uncharacterized protein</fullName>
    </submittedName>
</protein>
<dbReference type="Proteomes" id="UP001157502">
    <property type="component" value="Chromosome 35"/>
</dbReference>
<sequence length="164" mass="18681">MLGSIWHQKRRLCRDLSKTHCRRRVHSPQHLQNTSEGSQRHEGDDCRLTWLHRLTLEFSPRLFSVNSGLPSLYLNGTAWGPGCCVKWPFSQPTYLSQEGGHSLPAENPGPRAEHKEGLGEVSLLLCERRHQKHARRHVSDTGGTMHRGSGSRPYSIWPVHTTHI</sequence>
<evidence type="ECO:0000313" key="1">
    <source>
        <dbReference type="EMBL" id="KAJ7985871.1"/>
    </source>
</evidence>
<dbReference type="EMBL" id="CM055762">
    <property type="protein sequence ID" value="KAJ7985871.1"/>
    <property type="molecule type" value="Genomic_DNA"/>
</dbReference>
<proteinExistence type="predicted"/>